<gene>
    <name evidence="1" type="ORF">XENORESO_018897</name>
</gene>
<comment type="caution">
    <text evidence="1">The sequence shown here is derived from an EMBL/GenBank/DDBJ whole genome shotgun (WGS) entry which is preliminary data.</text>
</comment>
<proteinExistence type="predicted"/>
<accession>A0ABV0WQR3</accession>
<evidence type="ECO:0000313" key="2">
    <source>
        <dbReference type="Proteomes" id="UP001444071"/>
    </source>
</evidence>
<dbReference type="InterPro" id="IPR040174">
    <property type="entry name" value="RNLS"/>
</dbReference>
<name>A0ABV0WQR3_9TELE</name>
<dbReference type="Proteomes" id="UP001444071">
    <property type="component" value="Unassembled WGS sequence"/>
</dbReference>
<dbReference type="EMBL" id="JAHRIM010060736">
    <property type="protein sequence ID" value="MEQ2270981.1"/>
    <property type="molecule type" value="Genomic_DNA"/>
</dbReference>
<organism evidence="1 2">
    <name type="scientific">Xenotaenia resolanae</name>
    <dbReference type="NCBI Taxonomy" id="208358"/>
    <lineage>
        <taxon>Eukaryota</taxon>
        <taxon>Metazoa</taxon>
        <taxon>Chordata</taxon>
        <taxon>Craniata</taxon>
        <taxon>Vertebrata</taxon>
        <taxon>Euteleostomi</taxon>
        <taxon>Actinopterygii</taxon>
        <taxon>Neopterygii</taxon>
        <taxon>Teleostei</taxon>
        <taxon>Neoteleostei</taxon>
        <taxon>Acanthomorphata</taxon>
        <taxon>Ovalentaria</taxon>
        <taxon>Atherinomorphae</taxon>
        <taxon>Cyprinodontiformes</taxon>
        <taxon>Goodeidae</taxon>
        <taxon>Xenotaenia</taxon>
    </lineage>
</organism>
<keyword evidence="2" id="KW-1185">Reference proteome</keyword>
<feature type="non-terminal residue" evidence="1">
    <location>
        <position position="1"/>
    </location>
</feature>
<protein>
    <recommendedName>
        <fullName evidence="3">Renalase</fullName>
    </recommendedName>
</protein>
<dbReference type="InterPro" id="IPR036188">
    <property type="entry name" value="FAD/NAD-bd_sf"/>
</dbReference>
<reference evidence="1 2" key="1">
    <citation type="submission" date="2021-06" db="EMBL/GenBank/DDBJ databases">
        <authorList>
            <person name="Palmer J.M."/>
        </authorList>
    </citation>
    <scope>NUCLEOTIDE SEQUENCE [LARGE SCALE GENOMIC DNA]</scope>
    <source>
        <strain evidence="1 2">XR_2019</strain>
        <tissue evidence="1">Muscle</tissue>
    </source>
</reference>
<sequence>FYTELLSAGLLRPLDCHIEGLQHKEGNKDYVTPLGTSSVVKHFLSESGADLYLEYHVTGLYYRGGSWEVERNGGSEKFDAVILTMPVPQILQLQGDLGNCKTLTNNQKQNQINMFGENEIDGILQVLNVDELKYLGSTIQREQLEGVRYSSRFAIALFFSPEVVFSFTWGARYVTDSHCIRYIAVDNKKRSIDAPGLGPSLVVHTSVPFGLENLEIEKNAIQPIILQELHRLLPDLPQPISIKSQKWRYSQVLTSVPNCPGHMTILEQPLLICGGDAFTHSNFDGCVESALSVLRAFKVSLDIQKNA</sequence>
<dbReference type="PANTHER" id="PTHR23357">
    <property type="entry name" value="RENALASE"/>
    <property type="match status" value="1"/>
</dbReference>
<dbReference type="PANTHER" id="PTHR23357:SF1">
    <property type="entry name" value="RENALASE"/>
    <property type="match status" value="1"/>
</dbReference>
<evidence type="ECO:0008006" key="3">
    <source>
        <dbReference type="Google" id="ProtNLM"/>
    </source>
</evidence>
<evidence type="ECO:0000313" key="1">
    <source>
        <dbReference type="EMBL" id="MEQ2270981.1"/>
    </source>
</evidence>
<dbReference type="Gene3D" id="3.90.660.10">
    <property type="match status" value="2"/>
</dbReference>
<dbReference type="SUPFAM" id="SSF51905">
    <property type="entry name" value="FAD/NAD(P)-binding domain"/>
    <property type="match status" value="1"/>
</dbReference>